<name>A0A2N9FBF3_FAGSY</name>
<reference evidence="2" key="1">
    <citation type="submission" date="2018-02" db="EMBL/GenBank/DDBJ databases">
        <authorList>
            <person name="Cohen D.B."/>
            <person name="Kent A.D."/>
        </authorList>
    </citation>
    <scope>NUCLEOTIDE SEQUENCE</scope>
</reference>
<sequence>MQTQTQPSNNPCYAAITKCRQISVSPSLSPPHQCLFPLSRLLLLLLACIAMRMRTMSFDGVANDEDTWISDCSSSSPPSDDESTISRFFESELLTHAHPDYLKTQTHANPNPQPTGNQIHATINLTATKYLRERAEQREEGQERK</sequence>
<organism evidence="2">
    <name type="scientific">Fagus sylvatica</name>
    <name type="common">Beechnut</name>
    <dbReference type="NCBI Taxonomy" id="28930"/>
    <lineage>
        <taxon>Eukaryota</taxon>
        <taxon>Viridiplantae</taxon>
        <taxon>Streptophyta</taxon>
        <taxon>Embryophyta</taxon>
        <taxon>Tracheophyta</taxon>
        <taxon>Spermatophyta</taxon>
        <taxon>Magnoliopsida</taxon>
        <taxon>eudicotyledons</taxon>
        <taxon>Gunneridae</taxon>
        <taxon>Pentapetalae</taxon>
        <taxon>rosids</taxon>
        <taxon>fabids</taxon>
        <taxon>Fagales</taxon>
        <taxon>Fagaceae</taxon>
        <taxon>Fagus</taxon>
    </lineage>
</organism>
<evidence type="ECO:0000313" key="2">
    <source>
        <dbReference type="EMBL" id="SPC88207.1"/>
    </source>
</evidence>
<protein>
    <submittedName>
        <fullName evidence="2">Uncharacterized protein</fullName>
    </submittedName>
</protein>
<proteinExistence type="predicted"/>
<dbReference type="EMBL" id="OIVN01000979">
    <property type="protein sequence ID" value="SPC88207.1"/>
    <property type="molecule type" value="Genomic_DNA"/>
</dbReference>
<evidence type="ECO:0000256" key="1">
    <source>
        <dbReference type="SAM" id="MobiDB-lite"/>
    </source>
</evidence>
<accession>A0A2N9FBF3</accession>
<gene>
    <name evidence="2" type="ORF">FSB_LOCUS16089</name>
</gene>
<feature type="compositionally biased region" description="Polar residues" evidence="1">
    <location>
        <begin position="103"/>
        <end position="118"/>
    </location>
</feature>
<dbReference type="AlphaFoldDB" id="A0A2N9FBF3"/>
<feature type="region of interest" description="Disordered" evidence="1">
    <location>
        <begin position="99"/>
        <end position="118"/>
    </location>
</feature>